<dbReference type="InterPro" id="IPR052706">
    <property type="entry name" value="Membrane-Transporter-like"/>
</dbReference>
<feature type="transmembrane region" description="Helical" evidence="7">
    <location>
        <begin position="445"/>
        <end position="470"/>
    </location>
</feature>
<gene>
    <name evidence="9" type="ORF">MONBRDRAFT_12996</name>
</gene>
<dbReference type="Proteomes" id="UP000001357">
    <property type="component" value="Unassembled WGS sequence"/>
</dbReference>
<dbReference type="SUPFAM" id="SSF52091">
    <property type="entry name" value="SpoIIaa-like"/>
    <property type="match status" value="1"/>
</dbReference>
<keyword evidence="4 7" id="KW-0472">Membrane</keyword>
<name>A9VDZ4_MONBE</name>
<dbReference type="PROSITE" id="PS50801">
    <property type="entry name" value="STAS"/>
    <property type="match status" value="1"/>
</dbReference>
<dbReference type="Pfam" id="PF01740">
    <property type="entry name" value="STAS"/>
    <property type="match status" value="1"/>
</dbReference>
<evidence type="ECO:0000256" key="4">
    <source>
        <dbReference type="ARBA" id="ARBA00023136"/>
    </source>
</evidence>
<feature type="region of interest" description="Disordered" evidence="6">
    <location>
        <begin position="552"/>
        <end position="576"/>
    </location>
</feature>
<keyword evidence="10" id="KW-1185">Reference proteome</keyword>
<dbReference type="KEGG" id="mbr:MONBRDRAFT_12996"/>
<dbReference type="Pfam" id="PF12796">
    <property type="entry name" value="Ank_2"/>
    <property type="match status" value="1"/>
</dbReference>
<feature type="transmembrane region" description="Helical" evidence="7">
    <location>
        <begin position="69"/>
        <end position="90"/>
    </location>
</feature>
<feature type="region of interest" description="Disordered" evidence="6">
    <location>
        <begin position="489"/>
        <end position="524"/>
    </location>
</feature>
<evidence type="ECO:0000313" key="10">
    <source>
        <dbReference type="Proteomes" id="UP000001357"/>
    </source>
</evidence>
<feature type="transmembrane region" description="Helical" evidence="7">
    <location>
        <begin position="102"/>
        <end position="130"/>
    </location>
</feature>
<dbReference type="OMA" id="KANEREW"/>
<reference evidence="9 10" key="1">
    <citation type="journal article" date="2008" name="Nature">
        <title>The genome of the choanoflagellate Monosiga brevicollis and the origin of metazoans.</title>
        <authorList>
            <consortium name="JGI Sequencing"/>
            <person name="King N."/>
            <person name="Westbrook M.J."/>
            <person name="Young S.L."/>
            <person name="Kuo A."/>
            <person name="Abedin M."/>
            <person name="Chapman J."/>
            <person name="Fairclough S."/>
            <person name="Hellsten U."/>
            <person name="Isogai Y."/>
            <person name="Letunic I."/>
            <person name="Marr M."/>
            <person name="Pincus D."/>
            <person name="Putnam N."/>
            <person name="Rokas A."/>
            <person name="Wright K.J."/>
            <person name="Zuzow R."/>
            <person name="Dirks W."/>
            <person name="Good M."/>
            <person name="Goodstein D."/>
            <person name="Lemons D."/>
            <person name="Li W."/>
            <person name="Lyons J.B."/>
            <person name="Morris A."/>
            <person name="Nichols S."/>
            <person name="Richter D.J."/>
            <person name="Salamov A."/>
            <person name="Bork P."/>
            <person name="Lim W.A."/>
            <person name="Manning G."/>
            <person name="Miller W.T."/>
            <person name="McGinnis W."/>
            <person name="Shapiro H."/>
            <person name="Tjian R."/>
            <person name="Grigoriev I.V."/>
            <person name="Rokhsar D."/>
        </authorList>
    </citation>
    <scope>NUCLEOTIDE SEQUENCE [LARGE SCALE GENOMIC DNA]</scope>
    <source>
        <strain evidence="10">MX1 / ATCC 50154</strain>
    </source>
</reference>
<dbReference type="EMBL" id="CH991593">
    <property type="protein sequence ID" value="EDQ84217.1"/>
    <property type="molecule type" value="Genomic_DNA"/>
</dbReference>
<accession>A9VDZ4</accession>
<dbReference type="CDD" id="cd07042">
    <property type="entry name" value="STAS_SulP_like_sulfate_transporter"/>
    <property type="match status" value="1"/>
</dbReference>
<dbReference type="AlphaFoldDB" id="A9VDZ4"/>
<keyword evidence="2 7" id="KW-0812">Transmembrane</keyword>
<dbReference type="PANTHER" id="PTHR43310">
    <property type="entry name" value="SULFATE TRANSPORTER YBAR-RELATED"/>
    <property type="match status" value="1"/>
</dbReference>
<dbReference type="Gene3D" id="3.30.750.24">
    <property type="entry name" value="STAS domain"/>
    <property type="match status" value="1"/>
</dbReference>
<dbReference type="InterPro" id="IPR011547">
    <property type="entry name" value="SLC26A/SulP_dom"/>
</dbReference>
<dbReference type="GO" id="GO:0016020">
    <property type="term" value="C:membrane"/>
    <property type="evidence" value="ECO:0000318"/>
    <property type="project" value="GO_Central"/>
</dbReference>
<evidence type="ECO:0000256" key="2">
    <source>
        <dbReference type="ARBA" id="ARBA00022692"/>
    </source>
</evidence>
<evidence type="ECO:0000256" key="3">
    <source>
        <dbReference type="ARBA" id="ARBA00022989"/>
    </source>
</evidence>
<dbReference type="Pfam" id="PF00916">
    <property type="entry name" value="Sulfate_transp"/>
    <property type="match status" value="1"/>
</dbReference>
<evidence type="ECO:0000256" key="5">
    <source>
        <dbReference type="PROSITE-ProRule" id="PRU00023"/>
    </source>
</evidence>
<dbReference type="PROSITE" id="PS50088">
    <property type="entry name" value="ANK_REPEAT"/>
    <property type="match status" value="1"/>
</dbReference>
<dbReference type="STRING" id="81824.A9VDZ4"/>
<dbReference type="RefSeq" id="XP_001750941.1">
    <property type="nucleotide sequence ID" value="XM_001750889.1"/>
</dbReference>
<dbReference type="GeneID" id="5896200"/>
<dbReference type="InterPro" id="IPR036770">
    <property type="entry name" value="Ankyrin_rpt-contain_sf"/>
</dbReference>
<feature type="domain" description="STAS" evidence="8">
    <location>
        <begin position="585"/>
        <end position="651"/>
    </location>
</feature>
<feature type="transmembrane region" description="Helical" evidence="7">
    <location>
        <begin position="178"/>
        <end position="197"/>
    </location>
</feature>
<keyword evidence="3 7" id="KW-1133">Transmembrane helix</keyword>
<organism evidence="9 10">
    <name type="scientific">Monosiga brevicollis</name>
    <name type="common">Choanoflagellate</name>
    <dbReference type="NCBI Taxonomy" id="81824"/>
    <lineage>
        <taxon>Eukaryota</taxon>
        <taxon>Choanoflagellata</taxon>
        <taxon>Craspedida</taxon>
        <taxon>Salpingoecidae</taxon>
        <taxon>Monosiga</taxon>
    </lineage>
</organism>
<dbReference type="InterPro" id="IPR002645">
    <property type="entry name" value="STAS_dom"/>
</dbReference>
<dbReference type="SMART" id="SM00248">
    <property type="entry name" value="ANK"/>
    <property type="match status" value="2"/>
</dbReference>
<keyword evidence="5" id="KW-0040">ANK repeat</keyword>
<feature type="transmembrane region" description="Helical" evidence="7">
    <location>
        <begin position="231"/>
        <end position="250"/>
    </location>
</feature>
<feature type="transmembrane region" description="Helical" evidence="7">
    <location>
        <begin position="396"/>
        <end position="425"/>
    </location>
</feature>
<evidence type="ECO:0000256" key="6">
    <source>
        <dbReference type="SAM" id="MobiDB-lite"/>
    </source>
</evidence>
<sequence length="856" mass="91804">MHTVDHLRLCLTTARGATCDAAVQIGTGVASTGRALGAALRAAPHQVATQTRDAVVYYRHAPTALRRELVSGFTIAVLQIPESVAFSFVAGLDPIYGLRATIFIGFIAGLLGSRPCMVSGAAGAMAVILADLTGPGGVWRDGQFSDQEVNSLVNITLMITGGLQVAIAILGLARFARLIPFTAMIGFMNGLAIITLISQLASFKECPGATYDVCARADTLEWMPINDGRTWMVILESLMSTAITALLPRWRAMHRYVPAALVSLVLVTVFEHAINRPAIGLPTRTVGETAPLPGNFAAPRFPTKPEAADWGTMLQYSAILAMVGAIESIVTSEAVSELLQEPGDRWASTRECVAQGLGNFVSGLFSSMGGDAMIGQSTVNVMNGARHRLSSTSASVFLIIIVVALAHAIEIVPVACLSGILFVIISKTFHWPTFRLLFQLAWPDSLGIILVTVLAVTTNLAYAVLAGVVWRALVHAYASGELIHCRTELRPASGDPDKADKPGTPQASQKPDHQNGDPLPFASAERKRTDSGASLLSTEGATPSTTIVIADPTETTMPDVQENGCPSPADSGTDVASPHQLQEKVYYFSGPLFFGSASTFRGAFDPAHDPRRVVIDFSAALVSDFSAISALRGVCKRYQQLGKKVVVQGLDAYGRAHMLRHHKLRYFADPHVSRDDMDMDPAGVPMDIAGVPMDPADVQMPPLNMLHIFQPEGDELGQLAQTPLSDDVVRQLSSLRRRPTTCVSQALLRDCELDVDARDEQNGWTPLHFACRYAHPEIARVLLRDFGASLSAATTEGDLPLHCACKHGDPGIVRPLVQDERADVNVCNKVRFVLDLCPRICPLSPTGGETGTQCFH</sequence>
<dbReference type="InterPro" id="IPR036513">
    <property type="entry name" value="STAS_dom_sf"/>
</dbReference>
<feature type="compositionally biased region" description="Basic and acidic residues" evidence="6">
    <location>
        <begin position="489"/>
        <end position="501"/>
    </location>
</feature>
<protein>
    <recommendedName>
        <fullName evidence="8">STAS domain-containing protein</fullName>
    </recommendedName>
</protein>
<dbReference type="Gene3D" id="1.25.40.20">
    <property type="entry name" value="Ankyrin repeat-containing domain"/>
    <property type="match status" value="1"/>
</dbReference>
<dbReference type="PANTHER" id="PTHR43310:SF1">
    <property type="entry name" value="SULFATE TRANSPORTER YBAR-RELATED"/>
    <property type="match status" value="1"/>
</dbReference>
<dbReference type="InterPro" id="IPR002110">
    <property type="entry name" value="Ankyrin_rpt"/>
</dbReference>
<dbReference type="PROSITE" id="PS50297">
    <property type="entry name" value="ANK_REP_REGION"/>
    <property type="match status" value="1"/>
</dbReference>
<comment type="subcellular location">
    <subcellularLocation>
        <location evidence="1">Membrane</location>
        <topology evidence="1">Multi-pass membrane protein</topology>
    </subcellularLocation>
</comment>
<evidence type="ECO:0000313" key="9">
    <source>
        <dbReference type="EMBL" id="EDQ84217.1"/>
    </source>
</evidence>
<dbReference type="InParanoid" id="A9VDZ4"/>
<dbReference type="SUPFAM" id="SSF48403">
    <property type="entry name" value="Ankyrin repeat"/>
    <property type="match status" value="1"/>
</dbReference>
<feature type="repeat" description="ANK" evidence="5">
    <location>
        <begin position="762"/>
        <end position="795"/>
    </location>
</feature>
<feature type="transmembrane region" description="Helical" evidence="7">
    <location>
        <begin position="151"/>
        <end position="172"/>
    </location>
</feature>
<evidence type="ECO:0000256" key="7">
    <source>
        <dbReference type="SAM" id="Phobius"/>
    </source>
</evidence>
<dbReference type="eggNOG" id="KOG0236">
    <property type="taxonomic scope" value="Eukaryota"/>
</dbReference>
<proteinExistence type="predicted"/>
<evidence type="ECO:0000256" key="1">
    <source>
        <dbReference type="ARBA" id="ARBA00004141"/>
    </source>
</evidence>
<evidence type="ECO:0000259" key="8">
    <source>
        <dbReference type="PROSITE" id="PS50801"/>
    </source>
</evidence>